<evidence type="ECO:0000313" key="2">
    <source>
        <dbReference type="EMBL" id="MBD7895274.1"/>
    </source>
</evidence>
<comment type="similarity">
    <text evidence="1">Belongs to the phD/YefM antitoxin family.</text>
</comment>
<name>A0ABR8PD97_9LACO</name>
<dbReference type="Proteomes" id="UP000616837">
    <property type="component" value="Unassembled WGS sequence"/>
</dbReference>
<dbReference type="Gene3D" id="3.40.1620.10">
    <property type="entry name" value="YefM-like domain"/>
    <property type="match status" value="1"/>
</dbReference>
<proteinExistence type="inferred from homology"/>
<keyword evidence="3" id="KW-1185">Reference proteome</keyword>
<comment type="caution">
    <text evidence="2">The sequence shown here is derived from an EMBL/GenBank/DDBJ whole genome shotgun (WGS) entry which is preliminary data.</text>
</comment>
<evidence type="ECO:0000313" key="3">
    <source>
        <dbReference type="Proteomes" id="UP000616837"/>
    </source>
</evidence>
<dbReference type="InterPro" id="IPR036165">
    <property type="entry name" value="YefM-like_sf"/>
</dbReference>
<protein>
    <submittedName>
        <fullName evidence="2">Type II toxin-antitoxin system Phd/YefM family antitoxin</fullName>
    </submittedName>
</protein>
<dbReference type="SUPFAM" id="SSF143120">
    <property type="entry name" value="YefM-like"/>
    <property type="match status" value="1"/>
</dbReference>
<dbReference type="EMBL" id="JACSQW010000014">
    <property type="protein sequence ID" value="MBD7895274.1"/>
    <property type="molecule type" value="Genomic_DNA"/>
</dbReference>
<gene>
    <name evidence="2" type="ORF">H9564_06105</name>
</gene>
<evidence type="ECO:0000256" key="1">
    <source>
        <dbReference type="ARBA" id="ARBA00009981"/>
    </source>
</evidence>
<sequence length="92" mass="10430">MAITTTEANFKKHLNNYLDQVSEDKQTILITRTKQKAVAIFSKGELDTLLDATHGKENSLDFAIARDKLIGMNVLPDDPIVKSTDDYWDNFK</sequence>
<dbReference type="RefSeq" id="WP_191684605.1">
    <property type="nucleotide sequence ID" value="NZ_JACSQW010000014.1"/>
</dbReference>
<organism evidence="2 3">
    <name type="scientific">Limosilactobacillus avistercoris</name>
    <dbReference type="NCBI Taxonomy" id="2762243"/>
    <lineage>
        <taxon>Bacteria</taxon>
        <taxon>Bacillati</taxon>
        <taxon>Bacillota</taxon>
        <taxon>Bacilli</taxon>
        <taxon>Lactobacillales</taxon>
        <taxon>Lactobacillaceae</taxon>
        <taxon>Limosilactobacillus</taxon>
    </lineage>
</organism>
<accession>A0ABR8PD97</accession>
<reference evidence="2 3" key="1">
    <citation type="submission" date="2020-08" db="EMBL/GenBank/DDBJ databases">
        <title>A Genomic Blueprint of the Chicken Gut Microbiome.</title>
        <authorList>
            <person name="Gilroy R."/>
            <person name="Ravi A."/>
            <person name="Getino M."/>
            <person name="Pursley I."/>
            <person name="Horton D.L."/>
            <person name="Alikhan N.-F."/>
            <person name="Baker D."/>
            <person name="Gharbi K."/>
            <person name="Hall N."/>
            <person name="Watson M."/>
            <person name="Adriaenssens E.M."/>
            <person name="Foster-Nyarko E."/>
            <person name="Jarju S."/>
            <person name="Secka A."/>
            <person name="Antonio M."/>
            <person name="Oren A."/>
            <person name="Chaudhuri R."/>
            <person name="La Ragione R.M."/>
            <person name="Hildebrand F."/>
            <person name="Pallen M.J."/>
        </authorList>
    </citation>
    <scope>NUCLEOTIDE SEQUENCE [LARGE SCALE GENOMIC DNA]</scope>
    <source>
        <strain evidence="2 3">Sa3CUN2</strain>
    </source>
</reference>